<reference evidence="2 3" key="1">
    <citation type="submission" date="2015-07" db="EMBL/GenBank/DDBJ databases">
        <title>Complete genome sequence of Mycobacterium goodii X7B, a facultative thermophilic biodesulfurizing bacterium.</title>
        <authorList>
            <person name="Yu B."/>
            <person name="Li F."/>
            <person name="Xu P."/>
        </authorList>
    </citation>
    <scope>NUCLEOTIDE SEQUENCE [LARGE SCALE GENOMIC DNA]</scope>
    <source>
        <strain evidence="2 3">X7B</strain>
    </source>
</reference>
<dbReference type="Proteomes" id="UP000062255">
    <property type="component" value="Chromosome"/>
</dbReference>
<dbReference type="Gene3D" id="3.10.129.10">
    <property type="entry name" value="Hotdog Thioesterase"/>
    <property type="match status" value="2"/>
</dbReference>
<evidence type="ECO:0000259" key="1">
    <source>
        <dbReference type="Pfam" id="PF13452"/>
    </source>
</evidence>
<dbReference type="OrthoDB" id="4235906at2"/>
<evidence type="ECO:0000313" key="2">
    <source>
        <dbReference type="EMBL" id="AKS32109.1"/>
    </source>
</evidence>
<dbReference type="InterPro" id="IPR029069">
    <property type="entry name" value="HotDog_dom_sf"/>
</dbReference>
<gene>
    <name evidence="2" type="ORF">AFA91_09775</name>
</gene>
<accession>A0A0K0X3T7</accession>
<dbReference type="PATRIC" id="fig|134601.6.peg.2037"/>
<organism evidence="2 3">
    <name type="scientific">Mycolicibacterium goodii</name>
    <name type="common">Mycobacterium goodii</name>
    <dbReference type="NCBI Taxonomy" id="134601"/>
    <lineage>
        <taxon>Bacteria</taxon>
        <taxon>Bacillati</taxon>
        <taxon>Actinomycetota</taxon>
        <taxon>Actinomycetes</taxon>
        <taxon>Mycobacteriales</taxon>
        <taxon>Mycobacteriaceae</taxon>
        <taxon>Mycolicibacterium</taxon>
    </lineage>
</organism>
<dbReference type="CDD" id="cd03441">
    <property type="entry name" value="R_hydratase_like"/>
    <property type="match status" value="1"/>
</dbReference>
<dbReference type="KEGG" id="mgo:AFA91_09775"/>
<dbReference type="STRING" id="134601.AFA91_09775"/>
<dbReference type="EMBL" id="CP012150">
    <property type="protein sequence ID" value="AKS32109.1"/>
    <property type="molecule type" value="Genomic_DNA"/>
</dbReference>
<dbReference type="RefSeq" id="WP_049744533.1">
    <property type="nucleotide sequence ID" value="NZ_CP012150.1"/>
</dbReference>
<evidence type="ECO:0000313" key="3">
    <source>
        <dbReference type="Proteomes" id="UP000062255"/>
    </source>
</evidence>
<dbReference type="Pfam" id="PF13452">
    <property type="entry name" value="FAS1_DH_region"/>
    <property type="match status" value="1"/>
</dbReference>
<feature type="domain" description="FAS1-like dehydratase" evidence="1">
    <location>
        <begin position="35"/>
        <end position="153"/>
    </location>
</feature>
<dbReference type="SUPFAM" id="SSF54637">
    <property type="entry name" value="Thioesterase/thiol ester dehydrase-isomerase"/>
    <property type="match status" value="2"/>
</dbReference>
<dbReference type="AlphaFoldDB" id="A0A0K0X3T7"/>
<name>A0A0K0X3T7_MYCGD</name>
<sequence>MAGDKQFSVLSDEALDELRGFIGKEVRRGRPYVELLSSDAIRHFAYGIGDRNPLWNDPEYAAGTAHGMQLAPPTALYATDRILSGYVTGLSGVHAMFAGTEFKYERPIRVNDRIRAVAKLKDLIERPSKFAGRSVQQIYAVELFDQEDKLVATAESYCFRTERDAARELSKYEAPAPVTWTPEQIADIAQQYKDQDARRRGALPRYIEDVHEGDVLPQLIKGPYTATTAIAFLLGWGGLYVRAHGDAFDLYERHPGLGILNDWGVPEPPERVHWDPVLAANVGVPGAYDYGPERVSWMGHLVTDWMGDDGFLSRLRVEVRRHNLIGELVTCKGIVKSVDRERRTAHLELHAHNQDGEESARGEAEVVLLTKDAVSS</sequence>
<dbReference type="InterPro" id="IPR039569">
    <property type="entry name" value="FAS1-like_DH_region"/>
</dbReference>
<protein>
    <recommendedName>
        <fullName evidence="1">FAS1-like dehydratase domain-containing protein</fullName>
    </recommendedName>
</protein>
<proteinExistence type="predicted"/>